<comment type="caution">
    <text evidence="3">The sequence shown here is derived from an EMBL/GenBank/DDBJ whole genome shotgun (WGS) entry which is preliminary data.</text>
</comment>
<evidence type="ECO:0000313" key="4">
    <source>
        <dbReference type="Proteomes" id="UP001141327"/>
    </source>
</evidence>
<dbReference type="PANTHER" id="PTHR31017">
    <property type="entry name" value="LATE SECRETORY PATHWAY PROTEIN AVL9-RELATED"/>
    <property type="match status" value="1"/>
</dbReference>
<dbReference type="PANTHER" id="PTHR31017:SF2">
    <property type="entry name" value="DENN DOMAIN-CONTAINING PROTEIN 11"/>
    <property type="match status" value="1"/>
</dbReference>
<name>A0ABQ8UH16_9EUKA</name>
<feature type="domain" description="AVL9/DENND6" evidence="2">
    <location>
        <begin position="9"/>
        <end position="188"/>
    </location>
</feature>
<dbReference type="InterPro" id="IPR018307">
    <property type="entry name" value="ABL9/DENND6_dom"/>
</dbReference>
<feature type="compositionally biased region" description="Gly residues" evidence="1">
    <location>
        <begin position="860"/>
        <end position="871"/>
    </location>
</feature>
<reference evidence="3" key="1">
    <citation type="journal article" date="2022" name="bioRxiv">
        <title>Genomics of Preaxostyla Flagellates Illuminates Evolutionary Transitions and the Path Towards Mitochondrial Loss.</title>
        <authorList>
            <person name="Novak L.V.F."/>
            <person name="Treitli S.C."/>
            <person name="Pyrih J."/>
            <person name="Halakuc P."/>
            <person name="Pipaliya S.V."/>
            <person name="Vacek V."/>
            <person name="Brzon O."/>
            <person name="Soukal P."/>
            <person name="Eme L."/>
            <person name="Dacks J.B."/>
            <person name="Karnkowska A."/>
            <person name="Elias M."/>
            <person name="Hampl V."/>
        </authorList>
    </citation>
    <scope>NUCLEOTIDE SEQUENCE</scope>
    <source>
        <strain evidence="3">RCP-MX</strain>
    </source>
</reference>
<evidence type="ECO:0000259" key="2">
    <source>
        <dbReference type="Pfam" id="PF09794"/>
    </source>
</evidence>
<protein>
    <recommendedName>
        <fullName evidence="2">AVL9/DENND6 domain-containing protein</fullName>
    </recommendedName>
</protein>
<dbReference type="InterPro" id="IPR051731">
    <property type="entry name" value="DENND11/AVL9_GEFs"/>
</dbReference>
<dbReference type="Proteomes" id="UP001141327">
    <property type="component" value="Unassembled WGS sequence"/>
</dbReference>
<organism evidence="3 4">
    <name type="scientific">Paratrimastix pyriformis</name>
    <dbReference type="NCBI Taxonomy" id="342808"/>
    <lineage>
        <taxon>Eukaryota</taxon>
        <taxon>Metamonada</taxon>
        <taxon>Preaxostyla</taxon>
        <taxon>Paratrimastigidae</taxon>
        <taxon>Paratrimastix</taxon>
    </lineage>
</organism>
<dbReference type="Pfam" id="PF09794">
    <property type="entry name" value="Avl9"/>
    <property type="match status" value="1"/>
</dbReference>
<dbReference type="Gene3D" id="1.25.10.10">
    <property type="entry name" value="Leucine-rich Repeat Variant"/>
    <property type="match status" value="1"/>
</dbReference>
<dbReference type="InterPro" id="IPR016024">
    <property type="entry name" value="ARM-type_fold"/>
</dbReference>
<accession>A0ABQ8UH16</accession>
<dbReference type="EMBL" id="JAPMOS010000035">
    <property type="protein sequence ID" value="KAJ4458078.1"/>
    <property type="molecule type" value="Genomic_DNA"/>
</dbReference>
<gene>
    <name evidence="3" type="ORF">PAPYR_6350</name>
</gene>
<feature type="region of interest" description="Disordered" evidence="1">
    <location>
        <begin position="860"/>
        <end position="900"/>
    </location>
</feature>
<keyword evidence="4" id="KW-1185">Reference proteome</keyword>
<evidence type="ECO:0000313" key="3">
    <source>
        <dbReference type="EMBL" id="KAJ4458078.1"/>
    </source>
</evidence>
<feature type="compositionally biased region" description="Polar residues" evidence="1">
    <location>
        <begin position="873"/>
        <end position="887"/>
    </location>
</feature>
<dbReference type="InterPro" id="IPR011989">
    <property type="entry name" value="ARM-like"/>
</dbReference>
<proteinExistence type="predicted"/>
<dbReference type="SUPFAM" id="SSF48371">
    <property type="entry name" value="ARM repeat"/>
    <property type="match status" value="2"/>
</dbReference>
<evidence type="ECO:0000256" key="1">
    <source>
        <dbReference type="SAM" id="MobiDB-lite"/>
    </source>
</evidence>
<sequence>MIVNALFFEFLYDEGPVLVSYYPGNLTSLPDTEENLAHFALPEGSHAQDEDLSYFILNGGEETLFGTACFRSFPDSSNPRGARQGAVAVVAKSVPFVDFGAILQVAAEKCLASKDSLETPSEIVRALYNSLNFSISRFPDVRLWDRSFPISTEPMAAISLTNLVRMLGVDIAWVWWAVMTGKGVLFLGPSARAVDGSSGWGYSCAFRVRSHAVLQYAHCLSAHGGLIAGTTNPLFTRRTERFDLVVQLTASASTAPILHNALRAQVTPSPRLRNFLAAAQAGIAERRGEHWLRRQFAEHTGDFLEGLRARMRAGVGSGVGAEAAISPIEEVIAKSAAFQAWVVSSASRPASSHQRAHHPTSPSYSLDETLAALQAEAAAPGSLGSVPLKAHLYGLAGHLGRLAPLERAVSGGVLEALAGLLWNPSNQVRKWALHSLSRLLLDPRAPAQLLSHPSGLLARAHELLLDPLVNVSLAAAELLARLAGIPPGRQALLGGGPGVAGCPQDAAGVVANGQDDIRKRILCAELLIHLLVPPAAPAAVAPATLSSPSSLTQAATTATPTTIPAPPPIDPAPLVACIPALIASPPSPDRGALLSRLLRLVDLLDADLPILGSLTTVSPLAPLPFHSPRILTSDLPPRAILEVLTPDTDPLLLDSFADLVQFVQEGGCEAFLGGETLFPVVLTAKLFVRLPGRQYAALGPVARTRDAHALAEYIAECPARGREPVVAVFLTDLVRFLEAAAGVRAGRQQLDRMGWVVALVELAAALAALGTTCPPDPLEPLVALLLTALPQTDLFPAPALRRMVPLADALLGLLPPRVDPSGDADPARLAALLPRAAGCLREMGTRLHAEYMRGDFLGGTGDGDGAPGTGTGSLTPGYQQQARTWSVNPVYRAPSERAAG</sequence>